<dbReference type="FunFam" id="1.20.1280.290:FF:000032">
    <property type="entry name" value="Sugar transporter SWEET"/>
    <property type="match status" value="1"/>
</dbReference>
<dbReference type="GO" id="GO:0051119">
    <property type="term" value="F:sugar transmembrane transporter activity"/>
    <property type="evidence" value="ECO:0000318"/>
    <property type="project" value="GO_Central"/>
</dbReference>
<keyword evidence="11" id="KW-1185">Reference proteome</keyword>
<dbReference type="EnsemblMetazoa" id="PPA01855.1">
    <property type="protein sequence ID" value="PPA01855.1"/>
    <property type="gene ID" value="WBGene00091409"/>
</dbReference>
<gene>
    <name evidence="10" type="primary">WBGene00091409</name>
</gene>
<evidence type="ECO:0000256" key="7">
    <source>
        <dbReference type="ARBA" id="ARBA00022737"/>
    </source>
</evidence>
<evidence type="ECO:0000313" key="11">
    <source>
        <dbReference type="Proteomes" id="UP000005239"/>
    </source>
</evidence>
<comment type="subcellular location">
    <subcellularLocation>
        <location evidence="1">Endomembrane system</location>
        <topology evidence="1">Multi-pass membrane protein</topology>
    </subcellularLocation>
</comment>
<keyword evidence="5" id="KW-0762">Sugar transport</keyword>
<keyword evidence="7" id="KW-0677">Repeat</keyword>
<comment type="similarity">
    <text evidence="2">Belongs to the SWEET sugar transporter family.</text>
</comment>
<dbReference type="GO" id="GO:0008643">
    <property type="term" value="P:carbohydrate transport"/>
    <property type="evidence" value="ECO:0000318"/>
    <property type="project" value="GO_Central"/>
</dbReference>
<evidence type="ECO:0000313" key="10">
    <source>
        <dbReference type="EnsemblMetazoa" id="PPA01855.1"/>
    </source>
</evidence>
<dbReference type="OrthoDB" id="409725at2759"/>
<accession>A0A2A6C9Y2</accession>
<keyword evidence="6" id="KW-0812">Transmembrane</keyword>
<accession>A0A8R1Y5B7</accession>
<sequence>MDTSYLYTQLGALGAVFLAIFAYVGTLSAEEAPDAMGKIAAVAQNAGIVGGIYQIKTVIETKTTEYMPASMQFGILFIVAQWTLFGVLSGNMYMAAANIPGLIMSFISISLYVIYPPITWRVPILGTQQAPTKKSD</sequence>
<keyword evidence="4" id="KW-0813">Transport</keyword>
<evidence type="ECO:0000256" key="6">
    <source>
        <dbReference type="ARBA" id="ARBA00022692"/>
    </source>
</evidence>
<name>A0A2A6C9Y2_PRIPA</name>
<evidence type="ECO:0000256" key="2">
    <source>
        <dbReference type="ARBA" id="ARBA00007809"/>
    </source>
</evidence>
<dbReference type="PANTHER" id="PTHR10791:SF245">
    <property type="entry name" value="SUGAR TRANSPORTER SWEET"/>
    <property type="match status" value="1"/>
</dbReference>
<keyword evidence="8" id="KW-1133">Transmembrane helix</keyword>
<dbReference type="GO" id="GO:0016020">
    <property type="term" value="C:membrane"/>
    <property type="evidence" value="ECO:0000318"/>
    <property type="project" value="GO_Central"/>
</dbReference>
<evidence type="ECO:0000256" key="4">
    <source>
        <dbReference type="ARBA" id="ARBA00022448"/>
    </source>
</evidence>
<protein>
    <recommendedName>
        <fullName evidence="3">Sugar transporter SWEET1</fullName>
    </recommendedName>
</protein>
<dbReference type="InterPro" id="IPR047664">
    <property type="entry name" value="SWEET"/>
</dbReference>
<dbReference type="PANTHER" id="PTHR10791">
    <property type="entry name" value="RAG1-ACTIVATING PROTEIN 1"/>
    <property type="match status" value="1"/>
</dbReference>
<evidence type="ECO:0000256" key="1">
    <source>
        <dbReference type="ARBA" id="ARBA00004127"/>
    </source>
</evidence>
<reference evidence="11" key="1">
    <citation type="journal article" date="2008" name="Nat. Genet.">
        <title>The Pristionchus pacificus genome provides a unique perspective on nematode lifestyle and parasitism.</title>
        <authorList>
            <person name="Dieterich C."/>
            <person name="Clifton S.W."/>
            <person name="Schuster L.N."/>
            <person name="Chinwalla A."/>
            <person name="Delehaunty K."/>
            <person name="Dinkelacker I."/>
            <person name="Fulton L."/>
            <person name="Fulton R."/>
            <person name="Godfrey J."/>
            <person name="Minx P."/>
            <person name="Mitreva M."/>
            <person name="Roeseler W."/>
            <person name="Tian H."/>
            <person name="Witte H."/>
            <person name="Yang S.P."/>
            <person name="Wilson R.K."/>
            <person name="Sommer R.J."/>
        </authorList>
    </citation>
    <scope>NUCLEOTIDE SEQUENCE [LARGE SCALE GENOMIC DNA]</scope>
    <source>
        <strain evidence="11">PS312</strain>
    </source>
</reference>
<dbReference type="Pfam" id="PF03083">
    <property type="entry name" value="MtN3_slv"/>
    <property type="match status" value="1"/>
</dbReference>
<dbReference type="GO" id="GO:0012505">
    <property type="term" value="C:endomembrane system"/>
    <property type="evidence" value="ECO:0007669"/>
    <property type="project" value="UniProtKB-SubCell"/>
</dbReference>
<dbReference type="Gene3D" id="1.20.1280.290">
    <property type="match status" value="1"/>
</dbReference>
<dbReference type="InterPro" id="IPR004316">
    <property type="entry name" value="SWEET_rpt"/>
</dbReference>
<organism evidence="10 11">
    <name type="scientific">Pristionchus pacificus</name>
    <name type="common">Parasitic nematode worm</name>
    <dbReference type="NCBI Taxonomy" id="54126"/>
    <lineage>
        <taxon>Eukaryota</taxon>
        <taxon>Metazoa</taxon>
        <taxon>Ecdysozoa</taxon>
        <taxon>Nematoda</taxon>
        <taxon>Chromadorea</taxon>
        <taxon>Rhabditida</taxon>
        <taxon>Rhabditina</taxon>
        <taxon>Diplogasteromorpha</taxon>
        <taxon>Diplogasteroidea</taxon>
        <taxon>Neodiplogasteridae</taxon>
        <taxon>Pristionchus</taxon>
    </lineage>
</organism>
<keyword evidence="9" id="KW-0472">Membrane</keyword>
<evidence type="ECO:0000256" key="3">
    <source>
        <dbReference type="ARBA" id="ARBA00021741"/>
    </source>
</evidence>
<evidence type="ECO:0000256" key="9">
    <source>
        <dbReference type="ARBA" id="ARBA00023136"/>
    </source>
</evidence>
<dbReference type="Proteomes" id="UP000005239">
    <property type="component" value="Unassembled WGS sequence"/>
</dbReference>
<evidence type="ECO:0000256" key="5">
    <source>
        <dbReference type="ARBA" id="ARBA00022597"/>
    </source>
</evidence>
<dbReference type="AlphaFoldDB" id="A0A2A6C9Y2"/>
<reference evidence="10" key="2">
    <citation type="submission" date="2022-06" db="UniProtKB">
        <authorList>
            <consortium name="EnsemblMetazoa"/>
        </authorList>
    </citation>
    <scope>IDENTIFICATION</scope>
    <source>
        <strain evidence="10">PS312</strain>
    </source>
</reference>
<evidence type="ECO:0000256" key="8">
    <source>
        <dbReference type="ARBA" id="ARBA00022989"/>
    </source>
</evidence>
<proteinExistence type="inferred from homology"/>